<reference evidence="2 3" key="1">
    <citation type="journal article" date="2002" name="Proc. Natl. Acad. Sci. U.S.A.">
        <title>The complete genome sequence of Chlorobium tepidum TLS, a photosynthetic, anaerobic, green-sulfur bacterium.</title>
        <authorList>
            <person name="Eisen J.A."/>
            <person name="Nelson K.E."/>
            <person name="Paulsen I.T."/>
            <person name="Heidelberg J.F."/>
            <person name="Wu M."/>
            <person name="Dodson R.J."/>
            <person name="Deboy R."/>
            <person name="Gwinn M.L."/>
            <person name="Nelson W.C."/>
            <person name="Haft D.H."/>
            <person name="Hickey E.K."/>
            <person name="Peterson J.D."/>
            <person name="Durkin A.S."/>
            <person name="Kolonay J.L."/>
            <person name="Yang F."/>
            <person name="Holt I."/>
            <person name="Umayam L.A."/>
            <person name="Mason T."/>
            <person name="Brenner M."/>
            <person name="Shea T.P."/>
            <person name="Parksey D."/>
            <person name="Nierman W.C."/>
            <person name="Feldblyum T.V."/>
            <person name="Hansen C.L."/>
            <person name="Craven M.B."/>
            <person name="Radune D."/>
            <person name="Vamathevan J."/>
            <person name="Khouri H."/>
            <person name="White O."/>
            <person name="Gruber T.M."/>
            <person name="Ketchum K.A."/>
            <person name="Venter J.C."/>
            <person name="Tettelin H."/>
            <person name="Bryant D.A."/>
            <person name="Fraser C.M."/>
        </authorList>
    </citation>
    <scope>NUCLEOTIDE SEQUENCE [LARGE SCALE GENOMIC DNA]</scope>
    <source>
        <strain evidence="3">ATCC 49652 / DSM 12025 / NBRC 103806 / TLS</strain>
    </source>
</reference>
<dbReference type="EnsemblBacteria" id="AAM72331">
    <property type="protein sequence ID" value="AAM72331"/>
    <property type="gene ID" value="CT1098"/>
</dbReference>
<dbReference type="Proteomes" id="UP000001007">
    <property type="component" value="Chromosome"/>
</dbReference>
<sequence>MFLAEKNIQQSGARPDVSGFGNTDSRHNNNKVLMKAHLSMLLKNLDNNNAFKLLQALQR</sequence>
<evidence type="ECO:0000313" key="2">
    <source>
        <dbReference type="EMBL" id="AAM72331.1"/>
    </source>
</evidence>
<dbReference type="EMBL" id="AE006470">
    <property type="protein sequence ID" value="AAM72331.1"/>
    <property type="molecule type" value="Genomic_DNA"/>
</dbReference>
<feature type="region of interest" description="Disordered" evidence="1">
    <location>
        <begin position="1"/>
        <end position="28"/>
    </location>
</feature>
<dbReference type="AlphaFoldDB" id="Q8KDF2"/>
<dbReference type="HOGENOM" id="CLU_2951905_0_0_10"/>
<dbReference type="KEGG" id="cte:CT1098"/>
<name>Q8KDF2_CHLTE</name>
<proteinExistence type="predicted"/>
<dbReference type="STRING" id="194439.CT1098"/>
<organism evidence="2 3">
    <name type="scientific">Chlorobaculum tepidum (strain ATCC 49652 / DSM 12025 / NBRC 103806 / TLS)</name>
    <name type="common">Chlorobium tepidum</name>
    <dbReference type="NCBI Taxonomy" id="194439"/>
    <lineage>
        <taxon>Bacteria</taxon>
        <taxon>Pseudomonadati</taxon>
        <taxon>Chlorobiota</taxon>
        <taxon>Chlorobiia</taxon>
        <taxon>Chlorobiales</taxon>
        <taxon>Chlorobiaceae</taxon>
        <taxon>Chlorobaculum</taxon>
    </lineage>
</organism>
<gene>
    <name evidence="2" type="ordered locus">CT1098</name>
</gene>
<keyword evidence="3" id="KW-1185">Reference proteome</keyword>
<evidence type="ECO:0000313" key="3">
    <source>
        <dbReference type="Proteomes" id="UP000001007"/>
    </source>
</evidence>
<evidence type="ECO:0000256" key="1">
    <source>
        <dbReference type="SAM" id="MobiDB-lite"/>
    </source>
</evidence>
<accession>Q8KDF2</accession>
<protein>
    <submittedName>
        <fullName evidence="2">Uncharacterized protein</fullName>
    </submittedName>
</protein>